<proteinExistence type="inferred from homology"/>
<dbReference type="InterPro" id="IPR012506">
    <property type="entry name" value="TMEM86B-like"/>
</dbReference>
<evidence type="ECO:0000313" key="7">
    <source>
        <dbReference type="EMBL" id="MBC9250178.1"/>
    </source>
</evidence>
<organism evidence="7 8">
    <name type="scientific">Aquipseudomonas alcaligenes</name>
    <name type="common">Pseudomonas alcaligenes</name>
    <dbReference type="NCBI Taxonomy" id="43263"/>
    <lineage>
        <taxon>Bacteria</taxon>
        <taxon>Pseudomonadati</taxon>
        <taxon>Pseudomonadota</taxon>
        <taxon>Gammaproteobacteria</taxon>
        <taxon>Pseudomonadales</taxon>
        <taxon>Pseudomonadaceae</taxon>
        <taxon>Aquipseudomonas</taxon>
    </lineage>
</organism>
<feature type="transmembrane region" description="Helical" evidence="6">
    <location>
        <begin position="189"/>
        <end position="210"/>
    </location>
</feature>
<evidence type="ECO:0000256" key="5">
    <source>
        <dbReference type="ARBA" id="ARBA00023136"/>
    </source>
</evidence>
<protein>
    <recommendedName>
        <fullName evidence="9">Lysoplasmalogenase</fullName>
    </recommendedName>
</protein>
<feature type="transmembrane region" description="Helical" evidence="6">
    <location>
        <begin position="127"/>
        <end position="148"/>
    </location>
</feature>
<evidence type="ECO:0000256" key="1">
    <source>
        <dbReference type="ARBA" id="ARBA00004141"/>
    </source>
</evidence>
<sequence length="226" mass="23868">MPLRLLLLALLGIVLMLLGRLLGPQWLCLLGKPLPILALLLWLRQAPAGTYRRWIAAGLGLSLLGDLLLEWPADLFVFGLGAFLLAHLAYLRAYLSSSRRLAPGALLLAVLASGGMFALLASAGLGALLLPVACYSLAIGAMLWRALARLTEPAIERRSACLAGLGALLFVLSDSLIGINRFVLPFDGASYTILLSYWLGQLGIAASCLARTAQPGVAAVSLASLR</sequence>
<dbReference type="Proteomes" id="UP000744555">
    <property type="component" value="Unassembled WGS sequence"/>
</dbReference>
<comment type="subcellular location">
    <subcellularLocation>
        <location evidence="1">Membrane</location>
        <topology evidence="1">Multi-pass membrane protein</topology>
    </subcellularLocation>
</comment>
<keyword evidence="4 6" id="KW-1133">Transmembrane helix</keyword>
<feature type="transmembrane region" description="Helical" evidence="6">
    <location>
        <begin position="160"/>
        <end position="183"/>
    </location>
</feature>
<keyword evidence="8" id="KW-1185">Reference proteome</keyword>
<evidence type="ECO:0000256" key="3">
    <source>
        <dbReference type="ARBA" id="ARBA00022692"/>
    </source>
</evidence>
<keyword evidence="3 6" id="KW-0812">Transmembrane</keyword>
<feature type="transmembrane region" description="Helical" evidence="6">
    <location>
        <begin position="75"/>
        <end position="94"/>
    </location>
</feature>
<gene>
    <name evidence="7" type="ORF">A9179_07815</name>
</gene>
<evidence type="ECO:0000256" key="2">
    <source>
        <dbReference type="ARBA" id="ARBA00007375"/>
    </source>
</evidence>
<evidence type="ECO:0000313" key="8">
    <source>
        <dbReference type="Proteomes" id="UP000744555"/>
    </source>
</evidence>
<dbReference type="PANTHER" id="PTHR31885:SF6">
    <property type="entry name" value="GH04784P"/>
    <property type="match status" value="1"/>
</dbReference>
<comment type="caution">
    <text evidence="7">The sequence shown here is derived from an EMBL/GenBank/DDBJ whole genome shotgun (WGS) entry which is preliminary data.</text>
</comment>
<name>A0ABR7RYA3_AQUAC</name>
<evidence type="ECO:0000256" key="4">
    <source>
        <dbReference type="ARBA" id="ARBA00022989"/>
    </source>
</evidence>
<dbReference type="Pfam" id="PF07947">
    <property type="entry name" value="YhhN"/>
    <property type="match status" value="1"/>
</dbReference>
<evidence type="ECO:0008006" key="9">
    <source>
        <dbReference type="Google" id="ProtNLM"/>
    </source>
</evidence>
<dbReference type="RefSeq" id="WP_187805282.1">
    <property type="nucleotide sequence ID" value="NZ_LZEU01000001.1"/>
</dbReference>
<keyword evidence="5 6" id="KW-0472">Membrane</keyword>
<accession>A0ABR7RYA3</accession>
<dbReference type="PANTHER" id="PTHR31885">
    <property type="entry name" value="GH04784P"/>
    <property type="match status" value="1"/>
</dbReference>
<reference evidence="7 8" key="1">
    <citation type="submission" date="2016-06" db="EMBL/GenBank/DDBJ databases">
        <authorList>
            <person name="Ramos C."/>
            <person name="Pintado A."/>
            <person name="Crespo-Gomez J.I."/>
        </authorList>
    </citation>
    <scope>NUCLEOTIDE SEQUENCE [LARGE SCALE GENOMIC DNA]</scope>
    <source>
        <strain evidence="7 8">AVO110</strain>
    </source>
</reference>
<comment type="similarity">
    <text evidence="2">Belongs to the TMEM86 family.</text>
</comment>
<feature type="transmembrane region" description="Helical" evidence="6">
    <location>
        <begin position="101"/>
        <end position="121"/>
    </location>
</feature>
<dbReference type="EMBL" id="LZEU01000001">
    <property type="protein sequence ID" value="MBC9250178.1"/>
    <property type="molecule type" value="Genomic_DNA"/>
</dbReference>
<evidence type="ECO:0000256" key="6">
    <source>
        <dbReference type="SAM" id="Phobius"/>
    </source>
</evidence>